<reference evidence="2" key="1">
    <citation type="submission" date="2007-07" db="EMBL/GenBank/DDBJ databases">
        <title>PCAP assembly of the Caenorhabditis remanei genome.</title>
        <authorList>
            <consortium name="The Caenorhabditis remanei Sequencing Consortium"/>
            <person name="Wilson R.K."/>
        </authorList>
    </citation>
    <scope>NUCLEOTIDE SEQUENCE [LARGE SCALE GENOMIC DNA]</scope>
    <source>
        <strain evidence="2">PB4641</strain>
    </source>
</reference>
<dbReference type="eggNOG" id="ENOG502TJX0">
    <property type="taxonomic scope" value="Eukaryota"/>
</dbReference>
<dbReference type="AlphaFoldDB" id="E3NSB5"/>
<dbReference type="KEGG" id="crq:GCK72_012214"/>
<sequence>MSDRTSSKQSTSKVDDNRMIVVKTQMSVKERRKKVKKFTKLIAGGVKVEDETRLQLGKLTAKCSEQEADAILEPMRIFHRELLEKFEEIGGDEWPRSVIRVMREFKLESVEELREACAKAAESEEAEWSVGKVNLELQKVQYEKNLLTECWNEEKEMLGEQIRKIQREKEVAEAQVRKLEKALTKLRKKLEQEERKPNGLRDEAQEIAVETVTGDEKTSSEEKKVFTIGNLGIRVGNMDHTKKTVEKSKEIAVDTGREEKKEGMKPKKTVIRESKILIAPRIGVKGKSIFEYRKTALDTWKNRFDFANVEAIVFLVNLTEDEETNQKLGALVLELAEEVKEITIIPYQMDCAKSGLVEIWKRSWITAGHVKWSDSAASADEKFKTWEQLLEFLEARTTENVVVAQLRKESVTSEPRIKENKWSHQ</sequence>
<accession>E3NSB5</accession>
<feature type="region of interest" description="Disordered" evidence="1">
    <location>
        <begin position="190"/>
        <end position="220"/>
    </location>
</feature>
<name>E3NSB5_CAERE</name>
<dbReference type="InParanoid" id="E3NSB5"/>
<feature type="region of interest" description="Disordered" evidence="1">
    <location>
        <begin position="244"/>
        <end position="265"/>
    </location>
</feature>
<evidence type="ECO:0000313" key="2">
    <source>
        <dbReference type="EMBL" id="EFO90006.1"/>
    </source>
</evidence>
<feature type="compositionally biased region" description="Basic and acidic residues" evidence="1">
    <location>
        <begin position="190"/>
        <end position="204"/>
    </location>
</feature>
<evidence type="ECO:0000256" key="1">
    <source>
        <dbReference type="SAM" id="MobiDB-lite"/>
    </source>
</evidence>
<dbReference type="EMBL" id="DS269927">
    <property type="protein sequence ID" value="EFO90006.1"/>
    <property type="molecule type" value="Genomic_DNA"/>
</dbReference>
<dbReference type="HOGENOM" id="CLU_036539_0_0_1"/>
<dbReference type="STRING" id="31234.E3NSB5"/>
<evidence type="ECO:0000313" key="3">
    <source>
        <dbReference type="Proteomes" id="UP000008281"/>
    </source>
</evidence>
<dbReference type="CTD" id="9813329"/>
<protein>
    <submittedName>
        <fullName evidence="2">Uncharacterized protein</fullName>
    </submittedName>
</protein>
<dbReference type="GeneID" id="9813329"/>
<organism evidence="3">
    <name type="scientific">Caenorhabditis remanei</name>
    <name type="common">Caenorhabditis vulgaris</name>
    <dbReference type="NCBI Taxonomy" id="31234"/>
    <lineage>
        <taxon>Eukaryota</taxon>
        <taxon>Metazoa</taxon>
        <taxon>Ecdysozoa</taxon>
        <taxon>Nematoda</taxon>
        <taxon>Chromadorea</taxon>
        <taxon>Rhabditida</taxon>
        <taxon>Rhabditina</taxon>
        <taxon>Rhabditomorpha</taxon>
        <taxon>Rhabditoidea</taxon>
        <taxon>Rhabditidae</taxon>
        <taxon>Peloderinae</taxon>
        <taxon>Caenorhabditis</taxon>
    </lineage>
</organism>
<keyword evidence="3" id="KW-1185">Reference proteome</keyword>
<dbReference type="Proteomes" id="UP000008281">
    <property type="component" value="Unassembled WGS sequence"/>
</dbReference>
<proteinExistence type="predicted"/>
<gene>
    <name evidence="2" type="ORF">CRE_31618</name>
</gene>
<dbReference type="RefSeq" id="XP_003088704.2">
    <property type="nucleotide sequence ID" value="XM_003088656.2"/>
</dbReference>